<evidence type="ECO:0000256" key="2">
    <source>
        <dbReference type="SAM" id="SignalP"/>
    </source>
</evidence>
<sequence>MATPISFFHTLFISILSLTCLDPTIAVPNGCSGCPDPSLLPTAIVQPRPPCHLHRLPPSSKTSACAWPTMALASLPTTALGAGSLPSSSCSSLSSTTVSSSSLA</sequence>
<comment type="caution">
    <text evidence="3">The sequence shown here is derived from an EMBL/GenBank/DDBJ whole genome shotgun (WGS) entry which is preliminary data.</text>
</comment>
<reference evidence="3 4" key="1">
    <citation type="submission" date="2024-11" db="EMBL/GenBank/DDBJ databases">
        <title>Chromosome-level genome assembly of Eucalyptus globulus Labill. provides insights into its genome evolution.</title>
        <authorList>
            <person name="Li X."/>
        </authorList>
    </citation>
    <scope>NUCLEOTIDE SEQUENCE [LARGE SCALE GENOMIC DNA]</scope>
    <source>
        <strain evidence="3">CL2024</strain>
        <tissue evidence="3">Fresh tender leaves</tissue>
    </source>
</reference>
<proteinExistence type="predicted"/>
<organism evidence="3 4">
    <name type="scientific">Eucalyptus globulus</name>
    <name type="common">Tasmanian blue gum</name>
    <dbReference type="NCBI Taxonomy" id="34317"/>
    <lineage>
        <taxon>Eukaryota</taxon>
        <taxon>Viridiplantae</taxon>
        <taxon>Streptophyta</taxon>
        <taxon>Embryophyta</taxon>
        <taxon>Tracheophyta</taxon>
        <taxon>Spermatophyta</taxon>
        <taxon>Magnoliopsida</taxon>
        <taxon>eudicotyledons</taxon>
        <taxon>Gunneridae</taxon>
        <taxon>Pentapetalae</taxon>
        <taxon>rosids</taxon>
        <taxon>malvids</taxon>
        <taxon>Myrtales</taxon>
        <taxon>Myrtaceae</taxon>
        <taxon>Myrtoideae</taxon>
        <taxon>Eucalypteae</taxon>
        <taxon>Eucalyptus</taxon>
    </lineage>
</organism>
<evidence type="ECO:0000256" key="1">
    <source>
        <dbReference type="SAM" id="MobiDB-lite"/>
    </source>
</evidence>
<evidence type="ECO:0008006" key="5">
    <source>
        <dbReference type="Google" id="ProtNLM"/>
    </source>
</evidence>
<feature type="compositionally biased region" description="Low complexity" evidence="1">
    <location>
        <begin position="84"/>
        <end position="104"/>
    </location>
</feature>
<dbReference type="AlphaFoldDB" id="A0ABD3IWU9"/>
<feature type="chain" id="PRO_5044821840" description="Secreted protein" evidence="2">
    <location>
        <begin position="27"/>
        <end position="104"/>
    </location>
</feature>
<evidence type="ECO:0000313" key="4">
    <source>
        <dbReference type="Proteomes" id="UP001634007"/>
    </source>
</evidence>
<accession>A0ABD3IWU9</accession>
<protein>
    <recommendedName>
        <fullName evidence="5">Secreted protein</fullName>
    </recommendedName>
</protein>
<feature type="signal peptide" evidence="2">
    <location>
        <begin position="1"/>
        <end position="26"/>
    </location>
</feature>
<feature type="region of interest" description="Disordered" evidence="1">
    <location>
        <begin position="81"/>
        <end position="104"/>
    </location>
</feature>
<gene>
    <name evidence="3" type="ORF">ACJRO7_004430</name>
</gene>
<keyword evidence="2" id="KW-0732">Signal</keyword>
<evidence type="ECO:0000313" key="3">
    <source>
        <dbReference type="EMBL" id="KAL3719465.1"/>
    </source>
</evidence>
<dbReference type="Proteomes" id="UP001634007">
    <property type="component" value="Unassembled WGS sequence"/>
</dbReference>
<dbReference type="EMBL" id="JBJKBG010000010">
    <property type="protein sequence ID" value="KAL3719465.1"/>
    <property type="molecule type" value="Genomic_DNA"/>
</dbReference>
<keyword evidence="4" id="KW-1185">Reference proteome</keyword>
<name>A0ABD3IWU9_EUCGL</name>